<gene>
    <name evidence="2" type="ORF">C1SCF055_LOCUS5841</name>
</gene>
<keyword evidence="4" id="KW-1185">Reference proteome</keyword>
<dbReference type="AlphaFoldDB" id="A0A9P1FIZ5"/>
<comment type="caution">
    <text evidence="2">The sequence shown here is derived from an EMBL/GenBank/DDBJ whole genome shotgun (WGS) entry which is preliminary data.</text>
</comment>
<evidence type="ECO:0000313" key="3">
    <source>
        <dbReference type="EMBL" id="CAL4765033.1"/>
    </source>
</evidence>
<protein>
    <submittedName>
        <fullName evidence="2">Uncharacterized protein</fullName>
    </submittedName>
</protein>
<sequence length="302" mass="32789">VAEALKCLPPKHVARVLHEMQEHGLGLDDPVSYIKAAARSGSSVKRGPAEAAGEDVEKDDMISTLTSRVKWLNEFGGLAKKISIDEVIGALYCLGLPQSMAILRSLQERGASVVDPNHYINQAVQRANSNMAKEEKEDDQDEDQEPAADPEAEDEPAEQGGSPEEEETIDRTNEDWFDWAAAEEPKSKRRSVPKRPAEVAATSLAPPVEAAAKVRRVVGGLTGYQRLVPSRATEKALNAQRPPRGVKSEPAGGEEDAEVKADAGPSHYSSGPVALPMSPEEKMMQVRNYARRPRGNLTIKLN</sequence>
<dbReference type="EMBL" id="CAMXCT010000361">
    <property type="protein sequence ID" value="CAI3977721.1"/>
    <property type="molecule type" value="Genomic_DNA"/>
</dbReference>
<name>A0A9P1FIZ5_9DINO</name>
<feature type="region of interest" description="Disordered" evidence="1">
    <location>
        <begin position="229"/>
        <end position="280"/>
    </location>
</feature>
<accession>A0A9P1FIZ5</accession>
<feature type="compositionally biased region" description="Acidic residues" evidence="1">
    <location>
        <begin position="136"/>
        <end position="168"/>
    </location>
</feature>
<organism evidence="2">
    <name type="scientific">Cladocopium goreaui</name>
    <dbReference type="NCBI Taxonomy" id="2562237"/>
    <lineage>
        <taxon>Eukaryota</taxon>
        <taxon>Sar</taxon>
        <taxon>Alveolata</taxon>
        <taxon>Dinophyceae</taxon>
        <taxon>Suessiales</taxon>
        <taxon>Symbiodiniaceae</taxon>
        <taxon>Cladocopium</taxon>
    </lineage>
</organism>
<reference evidence="3 4" key="2">
    <citation type="submission" date="2024-05" db="EMBL/GenBank/DDBJ databases">
        <authorList>
            <person name="Chen Y."/>
            <person name="Shah S."/>
            <person name="Dougan E. K."/>
            <person name="Thang M."/>
            <person name="Chan C."/>
        </authorList>
    </citation>
    <scope>NUCLEOTIDE SEQUENCE [LARGE SCALE GENOMIC DNA]</scope>
</reference>
<dbReference type="EMBL" id="CAMXCT030000361">
    <property type="protein sequence ID" value="CAL4765033.1"/>
    <property type="molecule type" value="Genomic_DNA"/>
</dbReference>
<reference evidence="2" key="1">
    <citation type="submission" date="2022-10" db="EMBL/GenBank/DDBJ databases">
        <authorList>
            <person name="Chen Y."/>
            <person name="Dougan E. K."/>
            <person name="Chan C."/>
            <person name="Rhodes N."/>
            <person name="Thang M."/>
        </authorList>
    </citation>
    <scope>NUCLEOTIDE SEQUENCE</scope>
</reference>
<proteinExistence type="predicted"/>
<evidence type="ECO:0000313" key="4">
    <source>
        <dbReference type="Proteomes" id="UP001152797"/>
    </source>
</evidence>
<dbReference type="OrthoDB" id="431376at2759"/>
<feature type="non-terminal residue" evidence="2">
    <location>
        <position position="1"/>
    </location>
</feature>
<evidence type="ECO:0000313" key="2">
    <source>
        <dbReference type="EMBL" id="CAI3977721.1"/>
    </source>
</evidence>
<dbReference type="EMBL" id="CAMXCT020000361">
    <property type="protein sequence ID" value="CAL1131096.1"/>
    <property type="molecule type" value="Genomic_DNA"/>
</dbReference>
<feature type="region of interest" description="Disordered" evidence="1">
    <location>
        <begin position="128"/>
        <end position="207"/>
    </location>
</feature>
<evidence type="ECO:0000256" key="1">
    <source>
        <dbReference type="SAM" id="MobiDB-lite"/>
    </source>
</evidence>
<dbReference type="Proteomes" id="UP001152797">
    <property type="component" value="Unassembled WGS sequence"/>
</dbReference>